<sequence length="144" mass="17218">MENCIGLTFGLYESPNPEILARLGGQPFLNAQNNEKYLPLVDYFVMLGNEYISNYLSNWRGTNIDNWVRYIDQQIFAKSNEEYIGDYVCVFFSDERVRIMSYIEYEQNTEKYCELSLETFRQLTLEWKSFIIRWEIARINKTIV</sequence>
<evidence type="ECO:0000313" key="1">
    <source>
        <dbReference type="EMBL" id="RAV97630.1"/>
    </source>
</evidence>
<name>A0A364XUK2_9BACT</name>
<dbReference type="AlphaFoldDB" id="A0A364XUK2"/>
<dbReference type="EMBL" id="QMFY01000033">
    <property type="protein sequence ID" value="RAV97630.1"/>
    <property type="molecule type" value="Genomic_DNA"/>
</dbReference>
<reference evidence="1 2" key="1">
    <citation type="submission" date="2018-06" db="EMBL/GenBank/DDBJ databases">
        <title>Chryseolinea flavus sp. nov., a member of the phylum Bacteroidetes isolated from soil.</title>
        <authorList>
            <person name="Li Y."/>
            <person name="Wang J."/>
        </authorList>
    </citation>
    <scope>NUCLEOTIDE SEQUENCE [LARGE SCALE GENOMIC DNA]</scope>
    <source>
        <strain evidence="1 2">SDU1-6</strain>
    </source>
</reference>
<accession>A0A364XUK2</accession>
<comment type="caution">
    <text evidence="1">The sequence shown here is derived from an EMBL/GenBank/DDBJ whole genome shotgun (WGS) entry which is preliminary data.</text>
</comment>
<organism evidence="1 2">
    <name type="scientific">Pseudochryseolinea flava</name>
    <dbReference type="NCBI Taxonomy" id="2059302"/>
    <lineage>
        <taxon>Bacteria</taxon>
        <taxon>Pseudomonadati</taxon>
        <taxon>Bacteroidota</taxon>
        <taxon>Cytophagia</taxon>
        <taxon>Cytophagales</taxon>
        <taxon>Fulvivirgaceae</taxon>
        <taxon>Pseudochryseolinea</taxon>
    </lineage>
</organism>
<proteinExistence type="predicted"/>
<keyword evidence="2" id="KW-1185">Reference proteome</keyword>
<gene>
    <name evidence="1" type="ORF">DQQ10_27495</name>
</gene>
<protein>
    <submittedName>
        <fullName evidence="1">Uncharacterized protein</fullName>
    </submittedName>
</protein>
<evidence type="ECO:0000313" key="2">
    <source>
        <dbReference type="Proteomes" id="UP000251889"/>
    </source>
</evidence>
<dbReference type="Proteomes" id="UP000251889">
    <property type="component" value="Unassembled WGS sequence"/>
</dbReference>